<evidence type="ECO:0000313" key="2">
    <source>
        <dbReference type="Proteomes" id="UP001549077"/>
    </source>
</evidence>
<comment type="caution">
    <text evidence="1">The sequence shown here is derived from an EMBL/GenBank/DDBJ whole genome shotgun (WGS) entry which is preliminary data.</text>
</comment>
<keyword evidence="2" id="KW-1185">Reference proteome</keyword>
<evidence type="ECO:0000313" key="1">
    <source>
        <dbReference type="EMBL" id="MET3753488.1"/>
    </source>
</evidence>
<organism evidence="1 2">
    <name type="scientific">Rhizobium binae</name>
    <dbReference type="NCBI Taxonomy" id="1138190"/>
    <lineage>
        <taxon>Bacteria</taxon>
        <taxon>Pseudomonadati</taxon>
        <taxon>Pseudomonadota</taxon>
        <taxon>Alphaproteobacteria</taxon>
        <taxon>Hyphomicrobiales</taxon>
        <taxon>Rhizobiaceae</taxon>
        <taxon>Rhizobium/Agrobacterium group</taxon>
        <taxon>Rhizobium</taxon>
    </lineage>
</organism>
<dbReference type="EMBL" id="JBEPMY010000001">
    <property type="protein sequence ID" value="MET3753488.1"/>
    <property type="molecule type" value="Genomic_DNA"/>
</dbReference>
<sequence>MRELLNGTDHLGCISCLQAQAELSRGLLKALPLDLSHTARPIGLTLRLNWMPTRAQEQVLRFVSSDEDPAAEMSRSG</sequence>
<dbReference type="Proteomes" id="UP001549077">
    <property type="component" value="Unassembled WGS sequence"/>
</dbReference>
<accession>A0ABV2MAI4</accession>
<proteinExistence type="predicted"/>
<name>A0ABV2MAI4_9HYPH</name>
<gene>
    <name evidence="1" type="ORF">ABID08_000827</name>
</gene>
<evidence type="ECO:0008006" key="3">
    <source>
        <dbReference type="Google" id="ProtNLM"/>
    </source>
</evidence>
<reference evidence="1 2" key="1">
    <citation type="submission" date="2024-06" db="EMBL/GenBank/DDBJ databases">
        <title>Genomic Encyclopedia of Type Strains, Phase IV (KMG-IV): sequencing the most valuable type-strain genomes for metagenomic binning, comparative biology and taxonomic classification.</title>
        <authorList>
            <person name="Goeker M."/>
        </authorList>
    </citation>
    <scope>NUCLEOTIDE SEQUENCE [LARGE SCALE GENOMIC DNA]</scope>
    <source>
        <strain evidence="1 2">DSM 29288</strain>
    </source>
</reference>
<protein>
    <recommendedName>
        <fullName evidence="3">LysR substrate-binding domain-containing protein</fullName>
    </recommendedName>
</protein>